<dbReference type="Proteomes" id="UP000299102">
    <property type="component" value="Unassembled WGS sequence"/>
</dbReference>
<evidence type="ECO:0000313" key="1">
    <source>
        <dbReference type="EMBL" id="GBP26659.1"/>
    </source>
</evidence>
<organism evidence="1 2">
    <name type="scientific">Eumeta variegata</name>
    <name type="common">Bagworm moth</name>
    <name type="synonym">Eumeta japonica</name>
    <dbReference type="NCBI Taxonomy" id="151549"/>
    <lineage>
        <taxon>Eukaryota</taxon>
        <taxon>Metazoa</taxon>
        <taxon>Ecdysozoa</taxon>
        <taxon>Arthropoda</taxon>
        <taxon>Hexapoda</taxon>
        <taxon>Insecta</taxon>
        <taxon>Pterygota</taxon>
        <taxon>Neoptera</taxon>
        <taxon>Endopterygota</taxon>
        <taxon>Lepidoptera</taxon>
        <taxon>Glossata</taxon>
        <taxon>Ditrysia</taxon>
        <taxon>Tineoidea</taxon>
        <taxon>Psychidae</taxon>
        <taxon>Oiketicinae</taxon>
        <taxon>Eumeta</taxon>
    </lineage>
</organism>
<dbReference type="EMBL" id="BGZK01000183">
    <property type="protein sequence ID" value="GBP26659.1"/>
    <property type="molecule type" value="Genomic_DNA"/>
</dbReference>
<keyword evidence="2" id="KW-1185">Reference proteome</keyword>
<gene>
    <name evidence="1" type="ORF">EVAR_23429_1</name>
</gene>
<dbReference type="AlphaFoldDB" id="A0A4C1UK07"/>
<dbReference type="OrthoDB" id="6776070at2759"/>
<sequence length="146" mass="16080">MSSSPGWCSAAVAANVMTTSKTGGFMSSPRHGVSRLIVLSQKFIGQFALGQDQIQTFCFEAMNIGVEELKVKRKSLMASFRPLINKKKASLRSGSSAEEVYHPTWFAYDVLSESAVSREGLRNKGRDSMLYASSAWRKEHLVISPV</sequence>
<evidence type="ECO:0008006" key="3">
    <source>
        <dbReference type="Google" id="ProtNLM"/>
    </source>
</evidence>
<name>A0A4C1UK07_EUMVA</name>
<protein>
    <recommendedName>
        <fullName evidence="3">MADF domain-containing protein</fullName>
    </recommendedName>
</protein>
<evidence type="ECO:0000313" key="2">
    <source>
        <dbReference type="Proteomes" id="UP000299102"/>
    </source>
</evidence>
<accession>A0A4C1UK07</accession>
<comment type="caution">
    <text evidence="1">The sequence shown here is derived from an EMBL/GenBank/DDBJ whole genome shotgun (WGS) entry which is preliminary data.</text>
</comment>
<reference evidence="1 2" key="1">
    <citation type="journal article" date="2019" name="Commun. Biol.">
        <title>The bagworm genome reveals a unique fibroin gene that provides high tensile strength.</title>
        <authorList>
            <person name="Kono N."/>
            <person name="Nakamura H."/>
            <person name="Ohtoshi R."/>
            <person name="Tomita M."/>
            <person name="Numata K."/>
            <person name="Arakawa K."/>
        </authorList>
    </citation>
    <scope>NUCLEOTIDE SEQUENCE [LARGE SCALE GENOMIC DNA]</scope>
</reference>
<proteinExistence type="predicted"/>